<dbReference type="GO" id="GO:0016787">
    <property type="term" value="F:hydrolase activity"/>
    <property type="evidence" value="ECO:0007669"/>
    <property type="project" value="InterPro"/>
</dbReference>
<evidence type="ECO:0000256" key="1">
    <source>
        <dbReference type="ARBA" id="ARBA00038310"/>
    </source>
</evidence>
<dbReference type="Gene3D" id="3.20.20.140">
    <property type="entry name" value="Metal-dependent hydrolases"/>
    <property type="match status" value="1"/>
</dbReference>
<dbReference type="EMBL" id="CP071520">
    <property type="protein sequence ID" value="QSX97782.1"/>
    <property type="molecule type" value="Genomic_DNA"/>
</dbReference>
<evidence type="ECO:0000313" key="3">
    <source>
        <dbReference type="EMBL" id="QSX97782.1"/>
    </source>
</evidence>
<accession>A0AAJ4MVX0</accession>
<comment type="similarity">
    <text evidence="1">Belongs to the metallo-dependent hydrolases superfamily.</text>
</comment>
<organism evidence="3 4">
    <name type="scientific">Janthinobacterium lividum</name>
    <dbReference type="NCBI Taxonomy" id="29581"/>
    <lineage>
        <taxon>Bacteria</taxon>
        <taxon>Pseudomonadati</taxon>
        <taxon>Pseudomonadota</taxon>
        <taxon>Betaproteobacteria</taxon>
        <taxon>Burkholderiales</taxon>
        <taxon>Oxalobacteraceae</taxon>
        <taxon>Janthinobacterium</taxon>
    </lineage>
</organism>
<dbReference type="Proteomes" id="UP000662821">
    <property type="component" value="Chromosome"/>
</dbReference>
<sequence length="280" mass="30458">MMRIDAHQHFWQLAARAGSWPPPSLAAIHRDFAPADLAPLLAAHGIAGTVLVQSLPSEDDTHWLLALSEQSSFIRAVVGWTELRAPDAPANIARLASHGKLKGLRPMLQDLDDDAWIADPALAPALNAMVEHGLRLDALVLPRHLPALLQCARDYPRLPIVIDHAAKPSIADAAFGTWREDMAQLAALPNVHCKLSGLVTEARPGWCVDDLRPYAAHVLQVFGPRRVIWGSDWPVVDLAGGYAAWLAASEALLAHLGQADRNDIFGLNALRFYGINEETP</sequence>
<dbReference type="AlphaFoldDB" id="A0AAJ4MVX0"/>
<feature type="domain" description="Amidohydrolase-related" evidence="2">
    <location>
        <begin position="4"/>
        <end position="275"/>
    </location>
</feature>
<dbReference type="PANTHER" id="PTHR43569:SF2">
    <property type="entry name" value="AMIDOHYDROLASE-RELATED DOMAIN-CONTAINING PROTEIN"/>
    <property type="match status" value="1"/>
</dbReference>
<dbReference type="Pfam" id="PF04909">
    <property type="entry name" value="Amidohydro_2"/>
    <property type="match status" value="1"/>
</dbReference>
<evidence type="ECO:0000313" key="4">
    <source>
        <dbReference type="Proteomes" id="UP000662821"/>
    </source>
</evidence>
<dbReference type="SUPFAM" id="SSF51556">
    <property type="entry name" value="Metallo-dependent hydrolases"/>
    <property type="match status" value="1"/>
</dbReference>
<evidence type="ECO:0000259" key="2">
    <source>
        <dbReference type="Pfam" id="PF04909"/>
    </source>
</evidence>
<reference evidence="3 4" key="1">
    <citation type="submission" date="2021-03" db="EMBL/GenBank/DDBJ databases">
        <title>Draft genome sequence of Janthinobacterium sp. strain PLB02 isolated from infected primmorphs (Lubomirskia baicalensis).</title>
        <authorList>
            <person name="Chernogor L.I."/>
            <person name="Belikov S.I."/>
            <person name="Petrushin I.S."/>
        </authorList>
    </citation>
    <scope>NUCLEOTIDE SEQUENCE [LARGE SCALE GENOMIC DNA]</scope>
    <source>
        <strain evidence="3 4">PLB02</strain>
    </source>
</reference>
<dbReference type="RefSeq" id="WP_208672455.1">
    <property type="nucleotide sequence ID" value="NZ_CP071520.1"/>
</dbReference>
<dbReference type="PANTHER" id="PTHR43569">
    <property type="entry name" value="AMIDOHYDROLASE"/>
    <property type="match status" value="1"/>
</dbReference>
<name>A0AAJ4MVX0_9BURK</name>
<dbReference type="InterPro" id="IPR032466">
    <property type="entry name" value="Metal_Hydrolase"/>
</dbReference>
<protein>
    <submittedName>
        <fullName evidence="3">Amidohydrolase family protein</fullName>
    </submittedName>
</protein>
<dbReference type="InterPro" id="IPR052350">
    <property type="entry name" value="Metallo-dep_Lactonases"/>
</dbReference>
<proteinExistence type="inferred from homology"/>
<gene>
    <name evidence="3" type="ORF">J3P46_07635</name>
</gene>
<dbReference type="InterPro" id="IPR006680">
    <property type="entry name" value="Amidohydro-rel"/>
</dbReference>